<name>A0AAU9WSJ9_9CNID</name>
<evidence type="ECO:0000256" key="2">
    <source>
        <dbReference type="SAM" id="MobiDB-lite"/>
    </source>
</evidence>
<feature type="region of interest" description="Disordered" evidence="2">
    <location>
        <begin position="285"/>
        <end position="314"/>
    </location>
</feature>
<dbReference type="GO" id="GO:0035303">
    <property type="term" value="P:regulation of dephosphorylation"/>
    <property type="evidence" value="ECO:0007669"/>
    <property type="project" value="TreeGrafter"/>
</dbReference>
<dbReference type="PANTHER" id="PTHR10933">
    <property type="entry name" value="IMMUNOGLOBULIN-BINDING PROTEIN 1"/>
    <property type="match status" value="1"/>
</dbReference>
<dbReference type="Pfam" id="PF04177">
    <property type="entry name" value="TAP42"/>
    <property type="match status" value="1"/>
</dbReference>
<dbReference type="Proteomes" id="UP001159428">
    <property type="component" value="Unassembled WGS sequence"/>
</dbReference>
<dbReference type="InterPro" id="IPR007304">
    <property type="entry name" value="TAP46-like"/>
</dbReference>
<dbReference type="GO" id="GO:0005829">
    <property type="term" value="C:cytosol"/>
    <property type="evidence" value="ECO:0007669"/>
    <property type="project" value="TreeGrafter"/>
</dbReference>
<feature type="compositionally biased region" description="Basic and acidic residues" evidence="2">
    <location>
        <begin position="303"/>
        <end position="314"/>
    </location>
</feature>
<comment type="caution">
    <text evidence="3">The sequence shown here is derived from an EMBL/GenBank/DDBJ whole genome shotgun (WGS) entry which is preliminary data.</text>
</comment>
<gene>
    <name evidence="3" type="ORF">PMEA_00011213</name>
</gene>
<keyword evidence="4" id="KW-1185">Reference proteome</keyword>
<dbReference type="GO" id="GO:0051721">
    <property type="term" value="F:protein phosphatase 2A binding"/>
    <property type="evidence" value="ECO:0007669"/>
    <property type="project" value="TreeGrafter"/>
</dbReference>
<dbReference type="PANTHER" id="PTHR10933:SF9">
    <property type="entry name" value="IMMUNOGLOBULIN-BINDING PROTEIN 1"/>
    <property type="match status" value="1"/>
</dbReference>
<dbReference type="FunFam" id="1.25.40.540:FF:000003">
    <property type="entry name" value="Immunoglobulin (CD79A)-binding protein 1"/>
    <property type="match status" value="1"/>
</dbReference>
<dbReference type="AlphaFoldDB" id="A0AAU9WSJ9"/>
<feature type="compositionally biased region" description="Basic and acidic residues" evidence="2">
    <location>
        <begin position="285"/>
        <end position="295"/>
    </location>
</feature>
<comment type="similarity">
    <text evidence="1">Belongs to the IGBP1/TAP42 family.</text>
</comment>
<sequence length="458" mass="51818">MAAAESSKALSLGDIFEQGFVLHCEIEDDDGSSTSEIFQKKVSTAVDHFVRATEIVNGLVLFSGNEELSEVPTSELRYLLLPAFLGDLFLRKIETDRMTLLNIAKVYFIDFLKRCKNYGVKDMDLSRYYEETDEPRVEEKSINQMANSRQEKIARYKEQKEQEKRIKELQNILGESSRPVTDEDTQRSYYVLLLKFWINKVVDHLASLQSEVEILKHMQTLKGREDDRPVTTKPQQSFKPILITREMIRNKVFGAGYPSVPTMSQEEFLEKEILEGKVVLDYKEDQMKNKGKTSDDESESEDDPVKLQKKRDWDEWKDGESVDHLAINNTFFQTTAVDGAIGRIWDEDFFPYNLVGSYPKQGAGYPTQQPAYPTQPQPMQYPLQGQFASAAAGGQMYGVPPPPYSEMPISGHAPQQAPSGMQQYPVGQYPAQGPPQQLVHGAFDPGARFGPGSSVNIP</sequence>
<evidence type="ECO:0000313" key="3">
    <source>
        <dbReference type="EMBL" id="CAH3124331.1"/>
    </source>
</evidence>
<protein>
    <submittedName>
        <fullName evidence="3">Uncharacterized protein</fullName>
    </submittedName>
</protein>
<proteinExistence type="inferred from homology"/>
<reference evidence="3 4" key="1">
    <citation type="submission" date="2022-05" db="EMBL/GenBank/DDBJ databases">
        <authorList>
            <consortium name="Genoscope - CEA"/>
            <person name="William W."/>
        </authorList>
    </citation>
    <scope>NUCLEOTIDE SEQUENCE [LARGE SCALE GENOMIC DNA]</scope>
</reference>
<dbReference type="InterPro" id="IPR038511">
    <property type="entry name" value="TAP42/TAP46-like_sf"/>
</dbReference>
<feature type="region of interest" description="Disordered" evidence="2">
    <location>
        <begin position="408"/>
        <end position="458"/>
    </location>
</feature>
<dbReference type="Gene3D" id="1.25.40.540">
    <property type="entry name" value="TAP42-like family"/>
    <property type="match status" value="1"/>
</dbReference>
<dbReference type="GO" id="GO:0009966">
    <property type="term" value="P:regulation of signal transduction"/>
    <property type="evidence" value="ECO:0007669"/>
    <property type="project" value="InterPro"/>
</dbReference>
<organism evidence="3 4">
    <name type="scientific">Pocillopora meandrina</name>
    <dbReference type="NCBI Taxonomy" id="46732"/>
    <lineage>
        <taxon>Eukaryota</taxon>
        <taxon>Metazoa</taxon>
        <taxon>Cnidaria</taxon>
        <taxon>Anthozoa</taxon>
        <taxon>Hexacorallia</taxon>
        <taxon>Scleractinia</taxon>
        <taxon>Astrocoeniina</taxon>
        <taxon>Pocilloporidae</taxon>
        <taxon>Pocillopora</taxon>
    </lineage>
</organism>
<feature type="non-terminal residue" evidence="3">
    <location>
        <position position="458"/>
    </location>
</feature>
<evidence type="ECO:0000313" key="4">
    <source>
        <dbReference type="Proteomes" id="UP001159428"/>
    </source>
</evidence>
<dbReference type="EMBL" id="CALNXJ010000020">
    <property type="protein sequence ID" value="CAH3124331.1"/>
    <property type="molecule type" value="Genomic_DNA"/>
</dbReference>
<accession>A0AAU9WSJ9</accession>
<evidence type="ECO:0000256" key="1">
    <source>
        <dbReference type="ARBA" id="ARBA00034730"/>
    </source>
</evidence>